<evidence type="ECO:0000313" key="3">
    <source>
        <dbReference type="Proteomes" id="UP000658733"/>
    </source>
</evidence>
<name>A0A843A9W3_METAZ</name>
<keyword evidence="1" id="KW-0472">Membrane</keyword>
<dbReference type="RefSeq" id="WP_278521835.1">
    <property type="nucleotide sequence ID" value="NZ_JADIIN010000016.1"/>
</dbReference>
<accession>A0A843A9W3</accession>
<protein>
    <submittedName>
        <fullName evidence="2">Uncharacterized protein</fullName>
    </submittedName>
</protein>
<proteinExistence type="predicted"/>
<dbReference type="EMBL" id="JADIIN010000016">
    <property type="protein sequence ID" value="MBF4468107.1"/>
    <property type="molecule type" value="Genomic_DNA"/>
</dbReference>
<organism evidence="2 3">
    <name type="scientific">Methanobrevibacter arboriphilus</name>
    <dbReference type="NCBI Taxonomy" id="39441"/>
    <lineage>
        <taxon>Archaea</taxon>
        <taxon>Methanobacteriati</taxon>
        <taxon>Methanobacteriota</taxon>
        <taxon>Methanomada group</taxon>
        <taxon>Methanobacteria</taxon>
        <taxon>Methanobacteriales</taxon>
        <taxon>Methanobacteriaceae</taxon>
        <taxon>Methanobrevibacter</taxon>
    </lineage>
</organism>
<dbReference type="Proteomes" id="UP000658733">
    <property type="component" value="Unassembled WGS sequence"/>
</dbReference>
<keyword evidence="1" id="KW-0812">Transmembrane</keyword>
<evidence type="ECO:0000313" key="2">
    <source>
        <dbReference type="EMBL" id="MBF4468107.1"/>
    </source>
</evidence>
<comment type="caution">
    <text evidence="2">The sequence shown here is derived from an EMBL/GenBank/DDBJ whole genome shotgun (WGS) entry which is preliminary data.</text>
</comment>
<gene>
    <name evidence="2" type="ORF">ISP01_01750</name>
</gene>
<keyword evidence="1" id="KW-1133">Transmembrane helix</keyword>
<reference evidence="2" key="1">
    <citation type="submission" date="2020-10" db="EMBL/GenBank/DDBJ databases">
        <title>Dehalococcoides mccartyi of a TCE/Cr reducing biochatode.</title>
        <authorList>
            <person name="Matturro B."/>
        </authorList>
    </citation>
    <scope>NUCLEOTIDE SEQUENCE</scope>
    <source>
        <strain evidence="2">Bin4</strain>
    </source>
</reference>
<evidence type="ECO:0000256" key="1">
    <source>
        <dbReference type="SAM" id="Phobius"/>
    </source>
</evidence>
<feature type="transmembrane region" description="Helical" evidence="1">
    <location>
        <begin position="35"/>
        <end position="60"/>
    </location>
</feature>
<sequence>MTVAFCPSKLTSIIAVSAKTEEVIPIPAQIIKIKAIVISIILFFFIKIPPIIIIVEFFHYDYFKYY</sequence>
<dbReference type="AlphaFoldDB" id="A0A843A9W3"/>